<name>A0ABU9XX10_9SPHN</name>
<feature type="transmembrane region" description="Helical" evidence="9">
    <location>
        <begin position="51"/>
        <end position="71"/>
    </location>
</feature>
<dbReference type="EMBL" id="JBDIME010000001">
    <property type="protein sequence ID" value="MEN2788085.1"/>
    <property type="molecule type" value="Genomic_DNA"/>
</dbReference>
<evidence type="ECO:0000313" key="10">
    <source>
        <dbReference type="EMBL" id="MEN2788085.1"/>
    </source>
</evidence>
<dbReference type="InterPro" id="IPR050367">
    <property type="entry name" value="APC_superfamily"/>
</dbReference>
<comment type="caution">
    <text evidence="10">The sequence shown here is derived from an EMBL/GenBank/DDBJ whole genome shotgun (WGS) entry which is preliminary data.</text>
</comment>
<evidence type="ECO:0000256" key="4">
    <source>
        <dbReference type="ARBA" id="ARBA00022475"/>
    </source>
</evidence>
<feature type="transmembrane region" description="Helical" evidence="9">
    <location>
        <begin position="336"/>
        <end position="353"/>
    </location>
</feature>
<keyword evidence="5 9" id="KW-0812">Transmembrane</keyword>
<evidence type="ECO:0000256" key="8">
    <source>
        <dbReference type="ARBA" id="ARBA00045636"/>
    </source>
</evidence>
<evidence type="ECO:0000256" key="6">
    <source>
        <dbReference type="ARBA" id="ARBA00022989"/>
    </source>
</evidence>
<feature type="transmembrane region" description="Helical" evidence="9">
    <location>
        <begin position="110"/>
        <end position="127"/>
    </location>
</feature>
<accession>A0ABU9XX10</accession>
<dbReference type="Gene3D" id="1.20.1740.10">
    <property type="entry name" value="Amino acid/polyamine transporter I"/>
    <property type="match status" value="1"/>
</dbReference>
<comment type="subcellular location">
    <subcellularLocation>
        <location evidence="1">Cell membrane</location>
        <topology evidence="1">Multi-pass membrane protein</topology>
    </subcellularLocation>
</comment>
<keyword evidence="6 9" id="KW-1133">Transmembrane helix</keyword>
<feature type="transmembrane region" description="Helical" evidence="9">
    <location>
        <begin position="133"/>
        <end position="153"/>
    </location>
</feature>
<feature type="transmembrane region" description="Helical" evidence="9">
    <location>
        <begin position="165"/>
        <end position="183"/>
    </location>
</feature>
<dbReference type="RefSeq" id="WP_343887656.1">
    <property type="nucleotide sequence ID" value="NZ_BAAAEH010000005.1"/>
</dbReference>
<proteinExistence type="inferred from homology"/>
<feature type="transmembrane region" description="Helical" evidence="9">
    <location>
        <begin position="414"/>
        <end position="432"/>
    </location>
</feature>
<dbReference type="PIRSF" id="PIRSF006060">
    <property type="entry name" value="AA_transporter"/>
    <property type="match status" value="1"/>
</dbReference>
<sequence>MTTPPDRSVTPLPSRAALGFWTCLALVVGNMIGSGVYMLPATLAPLGWNGMIGWFVTIGGALCLAFVFARLGAKLPLAGGPYAFTQAAFGPGVGFAVAWSYWVLIWAGNAAIAVAVVSALSLIVPALGSTPGLPAIAALAVIWILIAVNIRGVALAGRVQFVTTILKLVPLAGVIGLAAWLLLRDGSAAIAPSMPVPLGIGTIAGAAAITFWGFLGVESATVPADKVENAARVIPRVTLIGTVLTGIVYVLVSGATMFLMPAAITAASPAPIAEFLGRSFGPRTAEIVALFAAISAFGTLNGFILLQGEMPWAMARGGVFPAWFGKESRHGTPTRAHIVSGLLVTVVTLMNYASSMGQLFQDIASISLAAGMLAYLACALAAIRLLPHDVPLKAAAAIAAAFVIWMVYGLGVKADLWGLALLLLGLPVYWSAHRNRSISNAATAQ</sequence>
<evidence type="ECO:0000256" key="2">
    <source>
        <dbReference type="ARBA" id="ARBA00008220"/>
    </source>
</evidence>
<feature type="transmembrane region" description="Helical" evidence="9">
    <location>
        <begin position="287"/>
        <end position="306"/>
    </location>
</feature>
<reference evidence="10 11" key="1">
    <citation type="submission" date="2024-05" db="EMBL/GenBank/DDBJ databases">
        <authorList>
            <person name="Liu Q."/>
            <person name="Xin Y.-H."/>
        </authorList>
    </citation>
    <scope>NUCLEOTIDE SEQUENCE [LARGE SCALE GENOMIC DNA]</scope>
    <source>
        <strain evidence="10 11">CGMCC 1.10181</strain>
    </source>
</reference>
<dbReference type="Pfam" id="PF13520">
    <property type="entry name" value="AA_permease_2"/>
    <property type="match status" value="1"/>
</dbReference>
<keyword evidence="4" id="KW-1003">Cell membrane</keyword>
<organism evidence="10 11">
    <name type="scientific">Sphingomonas oligophenolica</name>
    <dbReference type="NCBI Taxonomy" id="301154"/>
    <lineage>
        <taxon>Bacteria</taxon>
        <taxon>Pseudomonadati</taxon>
        <taxon>Pseudomonadota</taxon>
        <taxon>Alphaproteobacteria</taxon>
        <taxon>Sphingomonadales</taxon>
        <taxon>Sphingomonadaceae</taxon>
        <taxon>Sphingomonas</taxon>
    </lineage>
</organism>
<protein>
    <recommendedName>
        <fullName evidence="3">Arginine/agmatine antiporter</fullName>
    </recommendedName>
</protein>
<feature type="transmembrane region" description="Helical" evidence="9">
    <location>
        <begin position="195"/>
        <end position="217"/>
    </location>
</feature>
<feature type="transmembrane region" description="Helical" evidence="9">
    <location>
        <begin position="18"/>
        <end position="39"/>
    </location>
</feature>
<evidence type="ECO:0000256" key="9">
    <source>
        <dbReference type="SAM" id="Phobius"/>
    </source>
</evidence>
<gene>
    <name evidence="10" type="ORF">ABC974_00450</name>
</gene>
<dbReference type="PANTHER" id="PTHR42770:SF18">
    <property type="entry name" value="ARGININE_AGMATINE ANTIPORTER"/>
    <property type="match status" value="1"/>
</dbReference>
<feature type="transmembrane region" description="Helical" evidence="9">
    <location>
        <begin position="390"/>
        <end position="408"/>
    </location>
</feature>
<evidence type="ECO:0000256" key="3">
    <source>
        <dbReference type="ARBA" id="ARBA00021069"/>
    </source>
</evidence>
<dbReference type="PANTHER" id="PTHR42770">
    <property type="entry name" value="AMINO ACID TRANSPORTER-RELATED"/>
    <property type="match status" value="1"/>
</dbReference>
<evidence type="ECO:0000256" key="7">
    <source>
        <dbReference type="ARBA" id="ARBA00023136"/>
    </source>
</evidence>
<evidence type="ECO:0000313" key="11">
    <source>
        <dbReference type="Proteomes" id="UP001419910"/>
    </source>
</evidence>
<keyword evidence="7 9" id="KW-0472">Membrane</keyword>
<feature type="transmembrane region" description="Helical" evidence="9">
    <location>
        <begin position="237"/>
        <end position="267"/>
    </location>
</feature>
<evidence type="ECO:0000256" key="1">
    <source>
        <dbReference type="ARBA" id="ARBA00004651"/>
    </source>
</evidence>
<keyword evidence="11" id="KW-1185">Reference proteome</keyword>
<comment type="similarity">
    <text evidence="2">Belongs to the amino acid-polyamine-organocation (APC) superfamily. Basic amino acid/polyamine antiporter (APA) (TC 2.A.3.2) family.</text>
</comment>
<evidence type="ECO:0000256" key="5">
    <source>
        <dbReference type="ARBA" id="ARBA00022692"/>
    </source>
</evidence>
<feature type="transmembrane region" description="Helical" evidence="9">
    <location>
        <begin position="83"/>
        <end position="103"/>
    </location>
</feature>
<feature type="transmembrane region" description="Helical" evidence="9">
    <location>
        <begin position="359"/>
        <end position="383"/>
    </location>
</feature>
<dbReference type="Proteomes" id="UP001419910">
    <property type="component" value="Unassembled WGS sequence"/>
</dbReference>
<comment type="function">
    <text evidence="8">Major component of the acid-resistance (AR) system allowing enteric pathogens to survive the acidic environment in the stomach. Exchanges extracellular arginine for its intracellular decarboxylation product agmatine (Agm) thereby expelling intracellular protons. Probably undergoes several conformational states in order to translocate the substrate across the membrane; keeps the substrate accessible to only 1 side of the membrane at a time by opening and closing 3 membrane-internal gates.</text>
</comment>
<dbReference type="InterPro" id="IPR002293">
    <property type="entry name" value="AA/rel_permease1"/>
</dbReference>